<dbReference type="SUPFAM" id="SSF56672">
    <property type="entry name" value="DNA/RNA polymerases"/>
    <property type="match status" value="1"/>
</dbReference>
<protein>
    <recommendedName>
        <fullName evidence="3">Reverse transcriptase domain-containing protein</fullName>
    </recommendedName>
</protein>
<evidence type="ECO:0000313" key="1">
    <source>
        <dbReference type="EMBL" id="ORY83577.1"/>
    </source>
</evidence>
<accession>A0A1Y2FJ00</accession>
<dbReference type="PANTHER" id="PTHR33050:SF7">
    <property type="entry name" value="RIBONUCLEASE H"/>
    <property type="match status" value="1"/>
</dbReference>
<name>A0A1Y2FJ00_9BASI</name>
<dbReference type="InterPro" id="IPR043502">
    <property type="entry name" value="DNA/RNA_pol_sf"/>
</dbReference>
<dbReference type="PANTHER" id="PTHR33050">
    <property type="entry name" value="REVERSE TRANSCRIPTASE DOMAIN-CONTAINING PROTEIN"/>
    <property type="match status" value="1"/>
</dbReference>
<gene>
    <name evidence="1" type="ORF">BCR35DRAFT_265176</name>
</gene>
<evidence type="ECO:0008006" key="3">
    <source>
        <dbReference type="Google" id="ProtNLM"/>
    </source>
</evidence>
<feature type="non-terminal residue" evidence="1">
    <location>
        <position position="1"/>
    </location>
</feature>
<dbReference type="InterPro" id="IPR052055">
    <property type="entry name" value="Hepadnavirus_pol/RT"/>
</dbReference>
<keyword evidence="2" id="KW-1185">Reference proteome</keyword>
<dbReference type="AlphaFoldDB" id="A0A1Y2FJ00"/>
<dbReference type="EMBL" id="MCGR01000019">
    <property type="protein sequence ID" value="ORY83577.1"/>
    <property type="molecule type" value="Genomic_DNA"/>
</dbReference>
<dbReference type="Proteomes" id="UP000193467">
    <property type="component" value="Unassembled WGS sequence"/>
</dbReference>
<dbReference type="STRING" id="106004.A0A1Y2FJ00"/>
<reference evidence="1 2" key="1">
    <citation type="submission" date="2016-07" db="EMBL/GenBank/DDBJ databases">
        <title>Pervasive Adenine N6-methylation of Active Genes in Fungi.</title>
        <authorList>
            <consortium name="DOE Joint Genome Institute"/>
            <person name="Mondo S.J."/>
            <person name="Dannebaum R.O."/>
            <person name="Kuo R.C."/>
            <person name="Labutti K."/>
            <person name="Haridas S."/>
            <person name="Kuo A."/>
            <person name="Salamov A."/>
            <person name="Ahrendt S.R."/>
            <person name="Lipzen A."/>
            <person name="Sullivan W."/>
            <person name="Andreopoulos W.B."/>
            <person name="Clum A."/>
            <person name="Lindquist E."/>
            <person name="Daum C."/>
            <person name="Ramamoorthy G.K."/>
            <person name="Gryganskyi A."/>
            <person name="Culley D."/>
            <person name="Magnuson J.K."/>
            <person name="James T.Y."/>
            <person name="O'Malley M.A."/>
            <person name="Stajich J.E."/>
            <person name="Spatafora J.W."/>
            <person name="Visel A."/>
            <person name="Grigoriev I.V."/>
        </authorList>
    </citation>
    <scope>NUCLEOTIDE SEQUENCE [LARGE SCALE GENOMIC DNA]</scope>
    <source>
        <strain evidence="1 2">62-1032</strain>
    </source>
</reference>
<dbReference type="OrthoDB" id="3249498at2759"/>
<sequence>ISSTLDAPPFPLVPSSVRLDPIVAGTLSSHPHLFNVSSPFHLNKLRRFLAVHPNCPLIDSVLLGLEFGFWPAHSGDFSMVRDRTPHLSDADHAFLASTAQEEYEKGWLSDPFDSLLPGMVVSPTFVVHGKKLRQVVDQSSSGVNDGIDLSFAKTSYDTVRELGALLRLRRLRNQDGSHHTLWKSDVQGAFRNIPVAPEWQLKQVQRVRIIGKLGRPRFIFYVDRRLSLGGRCSPRIFCTVANVIHYAVKIHLGLEYPFIFVNDSFGLDVSGLFIDITHPLSGETRSVPLDQGRVLLAWTLVGMPWVWKKQESSPSALVILGHWVDSKALTITLPTDKKEEFAATVTSFLARRDWPPLIDWQRIAGYAQWACYTLPFAKFALQPLYDKMAGKTKRNAGIPINVDVRRSLTWFVSELLTSPPLSLLDPALDEWSPSDADIEIHTDACGSSDSFDLPGLGFVVLPTRRSSSSPPSSSLHFYHRASAPLGDIQIIEGLAVASAIAWVLKARPAARRILIRTDSAPVVYGFDAGSGSAAMKALVWSTYLQLQAHRVDLRVRHIAGIKNTVADKLSRRHPLVLTDEYSSLSWFSPPAWAFGGALQ</sequence>
<organism evidence="1 2">
    <name type="scientific">Leucosporidium creatinivorum</name>
    <dbReference type="NCBI Taxonomy" id="106004"/>
    <lineage>
        <taxon>Eukaryota</taxon>
        <taxon>Fungi</taxon>
        <taxon>Dikarya</taxon>
        <taxon>Basidiomycota</taxon>
        <taxon>Pucciniomycotina</taxon>
        <taxon>Microbotryomycetes</taxon>
        <taxon>Leucosporidiales</taxon>
        <taxon>Leucosporidium</taxon>
    </lineage>
</organism>
<comment type="caution">
    <text evidence="1">The sequence shown here is derived from an EMBL/GenBank/DDBJ whole genome shotgun (WGS) entry which is preliminary data.</text>
</comment>
<evidence type="ECO:0000313" key="2">
    <source>
        <dbReference type="Proteomes" id="UP000193467"/>
    </source>
</evidence>
<proteinExistence type="predicted"/>
<dbReference type="InParanoid" id="A0A1Y2FJ00"/>